<dbReference type="PANTHER" id="PTHR45654:SF77">
    <property type="entry name" value="HOMEOBOX-LEUCINE ZIPPER PROTEIN MERISTEM L1"/>
    <property type="match status" value="1"/>
</dbReference>
<feature type="compositionally biased region" description="Polar residues" evidence="8">
    <location>
        <begin position="62"/>
        <end position="73"/>
    </location>
</feature>
<dbReference type="Proteomes" id="UP001237642">
    <property type="component" value="Unassembled WGS sequence"/>
</dbReference>
<dbReference type="AlphaFoldDB" id="A0AAD8MCX2"/>
<evidence type="ECO:0000256" key="3">
    <source>
        <dbReference type="ARBA" id="ARBA00023155"/>
    </source>
</evidence>
<keyword evidence="11" id="KW-1185">Reference proteome</keyword>
<dbReference type="InterPro" id="IPR042160">
    <property type="entry name" value="HD-Zip_IV"/>
</dbReference>
<dbReference type="InterPro" id="IPR017970">
    <property type="entry name" value="Homeobox_CS"/>
</dbReference>
<dbReference type="PROSITE" id="PS50071">
    <property type="entry name" value="HOMEOBOX_2"/>
    <property type="match status" value="1"/>
</dbReference>
<keyword evidence="2 5" id="KW-0238">DNA-binding</keyword>
<dbReference type="GO" id="GO:0000981">
    <property type="term" value="F:DNA-binding transcription factor activity, RNA polymerase II-specific"/>
    <property type="evidence" value="ECO:0007669"/>
    <property type="project" value="InterPro"/>
</dbReference>
<proteinExistence type="predicted"/>
<sequence>MSGEFPMIPTTGSSSAAKGAIYVSDPFAHLQNVNPSTSMAFGHVYPSNPEMGGGSGGYEQNAGLSSNDVQQTGPIERRRSSRHSPQQIQGLEAAFKECPYPNHEQRQKLSGDLGLTTPQVKHWFQNKRNQEKVIQERIENAALKAMLDELKRGNVTQLIKELKSEIINLKAEHAESKKEYDGLNATIAILAGNSQTMGSGASPIPSPSLD</sequence>
<keyword evidence="3 5" id="KW-0371">Homeobox</keyword>
<evidence type="ECO:0000313" key="11">
    <source>
        <dbReference type="Proteomes" id="UP001237642"/>
    </source>
</evidence>
<comment type="caution">
    <text evidence="10">The sequence shown here is derived from an EMBL/GenBank/DDBJ whole genome shotgun (WGS) entry which is preliminary data.</text>
</comment>
<reference evidence="10" key="1">
    <citation type="submission" date="2023-02" db="EMBL/GenBank/DDBJ databases">
        <title>Genome of toxic invasive species Heracleum sosnowskyi carries increased number of genes despite the absence of recent whole-genome duplications.</title>
        <authorList>
            <person name="Schelkunov M."/>
            <person name="Shtratnikova V."/>
            <person name="Makarenko M."/>
            <person name="Klepikova A."/>
            <person name="Omelchenko D."/>
            <person name="Novikova G."/>
            <person name="Obukhova E."/>
            <person name="Bogdanov V."/>
            <person name="Penin A."/>
            <person name="Logacheva M."/>
        </authorList>
    </citation>
    <scope>NUCLEOTIDE SEQUENCE</scope>
    <source>
        <strain evidence="10">Hsosn_3</strain>
        <tissue evidence="10">Leaf</tissue>
    </source>
</reference>
<evidence type="ECO:0000256" key="1">
    <source>
        <dbReference type="ARBA" id="ARBA00004123"/>
    </source>
</evidence>
<feature type="domain" description="Homeobox" evidence="9">
    <location>
        <begin position="74"/>
        <end position="134"/>
    </location>
</feature>
<evidence type="ECO:0000256" key="5">
    <source>
        <dbReference type="PROSITE-ProRule" id="PRU00108"/>
    </source>
</evidence>
<evidence type="ECO:0000259" key="9">
    <source>
        <dbReference type="PROSITE" id="PS50071"/>
    </source>
</evidence>
<evidence type="ECO:0000256" key="4">
    <source>
        <dbReference type="ARBA" id="ARBA00023242"/>
    </source>
</evidence>
<evidence type="ECO:0000256" key="2">
    <source>
        <dbReference type="ARBA" id="ARBA00023125"/>
    </source>
</evidence>
<dbReference type="InterPro" id="IPR009057">
    <property type="entry name" value="Homeodomain-like_sf"/>
</dbReference>
<feature type="coiled-coil region" evidence="7">
    <location>
        <begin position="152"/>
        <end position="186"/>
    </location>
</feature>
<dbReference type="Gene3D" id="1.10.10.60">
    <property type="entry name" value="Homeodomain-like"/>
    <property type="match status" value="1"/>
</dbReference>
<evidence type="ECO:0000256" key="7">
    <source>
        <dbReference type="SAM" id="Coils"/>
    </source>
</evidence>
<reference evidence="10" key="2">
    <citation type="submission" date="2023-05" db="EMBL/GenBank/DDBJ databases">
        <authorList>
            <person name="Schelkunov M.I."/>
        </authorList>
    </citation>
    <scope>NUCLEOTIDE SEQUENCE</scope>
    <source>
        <strain evidence="10">Hsosn_3</strain>
        <tissue evidence="10">Leaf</tissue>
    </source>
</reference>
<gene>
    <name evidence="10" type="ORF">POM88_034344</name>
</gene>
<keyword evidence="4 5" id="KW-0539">Nucleus</keyword>
<accession>A0AAD8MCX2</accession>
<name>A0AAD8MCX2_9APIA</name>
<dbReference type="GO" id="GO:0005634">
    <property type="term" value="C:nucleus"/>
    <property type="evidence" value="ECO:0007669"/>
    <property type="project" value="UniProtKB-SubCell"/>
</dbReference>
<dbReference type="PANTHER" id="PTHR45654">
    <property type="entry name" value="HOMEOBOX-LEUCINE ZIPPER PROTEIN MERISTEM L1"/>
    <property type="match status" value="1"/>
</dbReference>
<keyword evidence="7" id="KW-0175">Coiled coil</keyword>
<evidence type="ECO:0000256" key="6">
    <source>
        <dbReference type="RuleBase" id="RU000682"/>
    </source>
</evidence>
<evidence type="ECO:0000313" key="10">
    <source>
        <dbReference type="EMBL" id="KAK1368252.1"/>
    </source>
</evidence>
<dbReference type="InterPro" id="IPR001356">
    <property type="entry name" value="HD"/>
</dbReference>
<dbReference type="SMART" id="SM00389">
    <property type="entry name" value="HOX"/>
    <property type="match status" value="1"/>
</dbReference>
<dbReference type="CDD" id="cd00086">
    <property type="entry name" value="homeodomain"/>
    <property type="match status" value="1"/>
</dbReference>
<dbReference type="GO" id="GO:0003677">
    <property type="term" value="F:DNA binding"/>
    <property type="evidence" value="ECO:0007669"/>
    <property type="project" value="UniProtKB-UniRule"/>
</dbReference>
<dbReference type="PROSITE" id="PS00027">
    <property type="entry name" value="HOMEOBOX_1"/>
    <property type="match status" value="1"/>
</dbReference>
<dbReference type="EMBL" id="JAUIZM010000008">
    <property type="protein sequence ID" value="KAK1368252.1"/>
    <property type="molecule type" value="Genomic_DNA"/>
</dbReference>
<feature type="region of interest" description="Disordered" evidence="8">
    <location>
        <begin position="51"/>
        <end position="86"/>
    </location>
</feature>
<evidence type="ECO:0000256" key="8">
    <source>
        <dbReference type="SAM" id="MobiDB-lite"/>
    </source>
</evidence>
<organism evidence="10 11">
    <name type="scientific">Heracleum sosnowskyi</name>
    <dbReference type="NCBI Taxonomy" id="360622"/>
    <lineage>
        <taxon>Eukaryota</taxon>
        <taxon>Viridiplantae</taxon>
        <taxon>Streptophyta</taxon>
        <taxon>Embryophyta</taxon>
        <taxon>Tracheophyta</taxon>
        <taxon>Spermatophyta</taxon>
        <taxon>Magnoliopsida</taxon>
        <taxon>eudicotyledons</taxon>
        <taxon>Gunneridae</taxon>
        <taxon>Pentapetalae</taxon>
        <taxon>asterids</taxon>
        <taxon>campanulids</taxon>
        <taxon>Apiales</taxon>
        <taxon>Apiaceae</taxon>
        <taxon>Apioideae</taxon>
        <taxon>apioid superclade</taxon>
        <taxon>Tordylieae</taxon>
        <taxon>Tordyliinae</taxon>
        <taxon>Heracleum</taxon>
    </lineage>
</organism>
<dbReference type="Pfam" id="PF00046">
    <property type="entry name" value="Homeodomain"/>
    <property type="match status" value="1"/>
</dbReference>
<dbReference type="SUPFAM" id="SSF46689">
    <property type="entry name" value="Homeodomain-like"/>
    <property type="match status" value="1"/>
</dbReference>
<protein>
    <recommendedName>
        <fullName evidence="9">Homeobox domain-containing protein</fullName>
    </recommendedName>
</protein>
<feature type="DNA-binding region" description="Homeobox" evidence="5">
    <location>
        <begin position="76"/>
        <end position="135"/>
    </location>
</feature>
<comment type="subcellular location">
    <subcellularLocation>
        <location evidence="1 5 6">Nucleus</location>
    </subcellularLocation>
</comment>